<protein>
    <submittedName>
        <fullName evidence="2">Uncharacterized protein</fullName>
    </submittedName>
</protein>
<feature type="compositionally biased region" description="Polar residues" evidence="1">
    <location>
        <begin position="140"/>
        <end position="150"/>
    </location>
</feature>
<feature type="region of interest" description="Disordered" evidence="1">
    <location>
        <begin position="1"/>
        <end position="174"/>
    </location>
</feature>
<evidence type="ECO:0000313" key="2">
    <source>
        <dbReference type="EMBL" id="KAF4133944.1"/>
    </source>
</evidence>
<dbReference type="AlphaFoldDB" id="A0A8S9U4Z2"/>
<accession>A0A8S9U4Z2</accession>
<dbReference type="EMBL" id="JAACNO010002353">
    <property type="protein sequence ID" value="KAF4133944.1"/>
    <property type="molecule type" value="Genomic_DNA"/>
</dbReference>
<evidence type="ECO:0000313" key="3">
    <source>
        <dbReference type="Proteomes" id="UP000704712"/>
    </source>
</evidence>
<feature type="compositionally biased region" description="Basic and acidic residues" evidence="1">
    <location>
        <begin position="165"/>
        <end position="174"/>
    </location>
</feature>
<sequence length="508" mass="55372">MSGTPSQQDGYEEENSRFPADTNPAHLATVTKPPPSLGLPTYYTQYEEDRSSASDQEPINQEPPRKRARRVAQRTTSTTAGEDTSTKSKPAASKEKARKSAKPVDNGTAATATTRRTPKPKMAGMRKSSAISVDKVVTEALQTTTQSTSKPKAKRASKNTKGGPKGKEKADTTDVKTMKWTVQLTALAIEARFQNKQILKTFATKNSNTKAQRAMWEDTITVFQQRALLEHAWGDDEPRSVTVKQFKNKLDAVRAAYKAKRGRMLATGNHPPNSDSSSDEGDDTLRKYPEMPVDFFVDEPDKSSDSSAADSGGGRKLTCKPTSVHPTYLKELGADLAALWPLLCGVFSRRPGCTGEAFMETGVPARGSLPTSESDDDDHAGDDNVDSDSCESPTEAREKAKAAAKAKKKRDKQSNNVSTKRPADVMSDTLKTGFEAIERVFSARHQPSQDNGEISRLVQKLTSSIDESNAKQQANSDALLTSIAGLHQVTAGFYSEMAKWMQNQSNRS</sequence>
<feature type="region of interest" description="Disordered" evidence="1">
    <location>
        <begin position="358"/>
        <end position="426"/>
    </location>
</feature>
<gene>
    <name evidence="2" type="ORF">GN958_ATG16873</name>
</gene>
<reference evidence="2" key="1">
    <citation type="submission" date="2020-03" db="EMBL/GenBank/DDBJ databases">
        <title>Hybrid Assembly of Korean Phytophthora infestans isolates.</title>
        <authorList>
            <person name="Prokchorchik M."/>
            <person name="Lee Y."/>
            <person name="Seo J."/>
            <person name="Cho J.-H."/>
            <person name="Park Y.-E."/>
            <person name="Jang D.-C."/>
            <person name="Im J.-S."/>
            <person name="Choi J.-G."/>
            <person name="Park H.-J."/>
            <person name="Lee G.-B."/>
            <person name="Lee Y.-G."/>
            <person name="Hong S.-Y."/>
            <person name="Cho K."/>
            <person name="Sohn K.H."/>
        </authorList>
    </citation>
    <scope>NUCLEOTIDE SEQUENCE</scope>
    <source>
        <strain evidence="2">KR_2_A2</strain>
    </source>
</reference>
<organism evidence="2 3">
    <name type="scientific">Phytophthora infestans</name>
    <name type="common">Potato late blight agent</name>
    <name type="synonym">Botrytis infestans</name>
    <dbReference type="NCBI Taxonomy" id="4787"/>
    <lineage>
        <taxon>Eukaryota</taxon>
        <taxon>Sar</taxon>
        <taxon>Stramenopiles</taxon>
        <taxon>Oomycota</taxon>
        <taxon>Peronosporomycetes</taxon>
        <taxon>Peronosporales</taxon>
        <taxon>Peronosporaceae</taxon>
        <taxon>Phytophthora</taxon>
    </lineage>
</organism>
<proteinExistence type="predicted"/>
<dbReference type="Proteomes" id="UP000704712">
    <property type="component" value="Unassembled WGS sequence"/>
</dbReference>
<feature type="compositionally biased region" description="Low complexity" evidence="1">
    <location>
        <begin position="75"/>
        <end position="91"/>
    </location>
</feature>
<evidence type="ECO:0000256" key="1">
    <source>
        <dbReference type="SAM" id="MobiDB-lite"/>
    </source>
</evidence>
<feature type="compositionally biased region" description="Acidic residues" evidence="1">
    <location>
        <begin position="373"/>
        <end position="389"/>
    </location>
</feature>
<feature type="compositionally biased region" description="Basic residues" evidence="1">
    <location>
        <begin position="402"/>
        <end position="411"/>
    </location>
</feature>
<comment type="caution">
    <text evidence="2">The sequence shown here is derived from an EMBL/GenBank/DDBJ whole genome shotgun (WGS) entry which is preliminary data.</text>
</comment>
<name>A0A8S9U4Z2_PHYIN</name>
<feature type="region of interest" description="Disordered" evidence="1">
    <location>
        <begin position="262"/>
        <end position="322"/>
    </location>
</feature>